<reference evidence="1" key="1">
    <citation type="submission" date="2014-12" db="EMBL/GenBank/DDBJ databases">
        <title>Insight into the proteome of Arion vulgaris.</title>
        <authorList>
            <person name="Aradska J."/>
            <person name="Bulat T."/>
            <person name="Smidak R."/>
            <person name="Sarate P."/>
            <person name="Gangsoo J."/>
            <person name="Sialana F."/>
            <person name="Bilban M."/>
            <person name="Lubec G."/>
        </authorList>
    </citation>
    <scope>NUCLEOTIDE SEQUENCE</scope>
    <source>
        <tissue evidence="1">Skin</tissue>
    </source>
</reference>
<name>A0A0B6Y2J1_9EUPU</name>
<dbReference type="EMBL" id="HACG01003468">
    <property type="protein sequence ID" value="CEK50333.1"/>
    <property type="molecule type" value="Transcribed_RNA"/>
</dbReference>
<accession>A0A0B6Y2J1</accession>
<dbReference type="AlphaFoldDB" id="A0A0B6Y2J1"/>
<gene>
    <name evidence="1" type="primary">ORF10459</name>
</gene>
<organism evidence="1">
    <name type="scientific">Arion vulgaris</name>
    <dbReference type="NCBI Taxonomy" id="1028688"/>
    <lineage>
        <taxon>Eukaryota</taxon>
        <taxon>Metazoa</taxon>
        <taxon>Spiralia</taxon>
        <taxon>Lophotrochozoa</taxon>
        <taxon>Mollusca</taxon>
        <taxon>Gastropoda</taxon>
        <taxon>Heterobranchia</taxon>
        <taxon>Euthyneura</taxon>
        <taxon>Panpulmonata</taxon>
        <taxon>Eupulmonata</taxon>
        <taxon>Stylommatophora</taxon>
        <taxon>Helicina</taxon>
        <taxon>Arionoidea</taxon>
        <taxon>Arionidae</taxon>
        <taxon>Arion</taxon>
    </lineage>
</organism>
<sequence length="70" mass="8090">MTSVESPKQFILNMDFAEVDIGCKKMISSTTLIINNTVYSRYDEYDDDEYDDGSDNVKQIEKKLAEKEKV</sequence>
<evidence type="ECO:0000313" key="1">
    <source>
        <dbReference type="EMBL" id="CEK50333.1"/>
    </source>
</evidence>
<protein>
    <submittedName>
        <fullName evidence="1">Uncharacterized protein</fullName>
    </submittedName>
</protein>
<proteinExistence type="predicted"/>